<dbReference type="InterPro" id="IPR013087">
    <property type="entry name" value="Znf_C2H2_type"/>
</dbReference>
<dbReference type="EMBL" id="JAFJYH010000072">
    <property type="protein sequence ID" value="KAG4421027.1"/>
    <property type="molecule type" value="Genomic_DNA"/>
</dbReference>
<evidence type="ECO:0000313" key="4">
    <source>
        <dbReference type="Proteomes" id="UP000664132"/>
    </source>
</evidence>
<keyword evidence="1" id="KW-0863">Zinc-finger</keyword>
<evidence type="ECO:0000259" key="2">
    <source>
        <dbReference type="PROSITE" id="PS50157"/>
    </source>
</evidence>
<dbReference type="PROSITE" id="PS00028">
    <property type="entry name" value="ZINC_FINGER_C2H2_1"/>
    <property type="match status" value="2"/>
</dbReference>
<evidence type="ECO:0000313" key="3">
    <source>
        <dbReference type="EMBL" id="KAG4421027.1"/>
    </source>
</evidence>
<dbReference type="GO" id="GO:0008270">
    <property type="term" value="F:zinc ion binding"/>
    <property type="evidence" value="ECO:0007669"/>
    <property type="project" value="UniProtKB-KW"/>
</dbReference>
<gene>
    <name evidence="3" type="ORF">IFR04_005790</name>
</gene>
<dbReference type="Proteomes" id="UP000664132">
    <property type="component" value="Unassembled WGS sequence"/>
</dbReference>
<dbReference type="Gene3D" id="3.30.160.60">
    <property type="entry name" value="Classic Zinc Finger"/>
    <property type="match status" value="1"/>
</dbReference>
<dbReference type="PROSITE" id="PS50157">
    <property type="entry name" value="ZINC_FINGER_C2H2_2"/>
    <property type="match status" value="1"/>
</dbReference>
<evidence type="ECO:0000256" key="1">
    <source>
        <dbReference type="PROSITE-ProRule" id="PRU00042"/>
    </source>
</evidence>
<dbReference type="SMART" id="SM00355">
    <property type="entry name" value="ZnF_C2H2"/>
    <property type="match status" value="3"/>
</dbReference>
<keyword evidence="1" id="KW-0479">Metal-binding</keyword>
<dbReference type="AlphaFoldDB" id="A0A8H7TK49"/>
<comment type="caution">
    <text evidence="3">The sequence shown here is derived from an EMBL/GenBank/DDBJ whole genome shotgun (WGS) entry which is preliminary data.</text>
</comment>
<keyword evidence="4" id="KW-1185">Reference proteome</keyword>
<organism evidence="3 4">
    <name type="scientific">Cadophora malorum</name>
    <dbReference type="NCBI Taxonomy" id="108018"/>
    <lineage>
        <taxon>Eukaryota</taxon>
        <taxon>Fungi</taxon>
        <taxon>Dikarya</taxon>
        <taxon>Ascomycota</taxon>
        <taxon>Pezizomycotina</taxon>
        <taxon>Leotiomycetes</taxon>
        <taxon>Helotiales</taxon>
        <taxon>Ploettnerulaceae</taxon>
        <taxon>Cadophora</taxon>
    </lineage>
</organism>
<protein>
    <recommendedName>
        <fullName evidence="2">C2H2-type domain-containing protein</fullName>
    </recommendedName>
</protein>
<feature type="domain" description="C2H2-type" evidence="2">
    <location>
        <begin position="74"/>
        <end position="102"/>
    </location>
</feature>
<name>A0A8H7TK49_9HELO</name>
<proteinExistence type="predicted"/>
<keyword evidence="1" id="KW-0862">Zinc</keyword>
<reference evidence="3" key="1">
    <citation type="submission" date="2021-02" db="EMBL/GenBank/DDBJ databases">
        <title>Genome sequence Cadophora malorum strain M34.</title>
        <authorList>
            <person name="Stefanovic E."/>
            <person name="Vu D."/>
            <person name="Scully C."/>
            <person name="Dijksterhuis J."/>
            <person name="Roader J."/>
            <person name="Houbraken J."/>
        </authorList>
    </citation>
    <scope>NUCLEOTIDE SEQUENCE</scope>
    <source>
        <strain evidence="3">M34</strain>
    </source>
</reference>
<dbReference type="OrthoDB" id="10056939at2759"/>
<sequence>MSHAKNERRLVDHDFYENISLASDRQGMLSVNDSPQSEQSKVSTPVVTEHKALSGTVKFAKSSIPCRKGLPEIYACLFCQKTFGRKGDWKRHEGTLHELQKEWQCRESGCNRRFLARNKFRRHHESDHGCDDCRHDSDPAIMTSIQTASAWGCGFCVTVLLTWDERVNHIGNHFESGSKRREWDFSTVVRSLLLQPGTREAWQTLLVRKHGPSSANWPLFEWRVNSCHELLRALRGLKPVLDTARTVHLAYLLGKPTEFLLEPEMTAPGPFENEPLDSAMCHDVRSVEVAPFDVFAPSQISETFKVQTTPSTCSDTPADASLHNQSSLAERVSFDEYFTAPNDYMAPCPETFQPTAWSMWPDPLDPFKCP</sequence>
<accession>A0A8H7TK49</accession>